<accession>A0ABR1Z2Z4</accession>
<evidence type="ECO:0000256" key="1">
    <source>
        <dbReference type="SAM" id="MobiDB-lite"/>
    </source>
</evidence>
<keyword evidence="3" id="KW-1185">Reference proteome</keyword>
<feature type="region of interest" description="Disordered" evidence="1">
    <location>
        <begin position="33"/>
        <end position="65"/>
    </location>
</feature>
<feature type="compositionally biased region" description="Basic and acidic residues" evidence="1">
    <location>
        <begin position="101"/>
        <end position="112"/>
    </location>
</feature>
<feature type="compositionally biased region" description="Polar residues" evidence="1">
    <location>
        <begin position="118"/>
        <end position="128"/>
    </location>
</feature>
<sequence>MACSVGRARVATQRCSAAVAPLATCSAPDASKQKNHVAAPHAGPASSHRRGCATTRPDRRKRIDSSRTVHVLVLLRFRSRGVESEMVPDAAMPANFVSEGRSNERKQKDVSRKIPVCSRQSDQASGDLQASKVRRQGTDMVAEGRPVERRGFW</sequence>
<evidence type="ECO:0000313" key="2">
    <source>
        <dbReference type="EMBL" id="KAK8246767.1"/>
    </source>
</evidence>
<dbReference type="Proteomes" id="UP001492380">
    <property type="component" value="Unassembled WGS sequence"/>
</dbReference>
<reference evidence="2 3" key="1">
    <citation type="submission" date="2024-04" db="EMBL/GenBank/DDBJ databases">
        <title>Phyllosticta paracitricarpa is synonymous to the EU quarantine fungus P. citricarpa based on phylogenomic analyses.</title>
        <authorList>
            <consortium name="Lawrence Berkeley National Laboratory"/>
            <person name="Van Ingen-Buijs V.A."/>
            <person name="Van Westerhoven A.C."/>
            <person name="Haridas S."/>
            <person name="Skiadas P."/>
            <person name="Martin F."/>
            <person name="Groenewald J.Z."/>
            <person name="Crous P.W."/>
            <person name="Seidl M.F."/>
        </authorList>
    </citation>
    <scope>NUCLEOTIDE SEQUENCE [LARGE SCALE GENOMIC DNA]</scope>
    <source>
        <strain evidence="2 3">CBS 123374</strain>
    </source>
</reference>
<proteinExistence type="predicted"/>
<name>A0ABR1Z2Z4_9PEZI</name>
<comment type="caution">
    <text evidence="2">The sequence shown here is derived from an EMBL/GenBank/DDBJ whole genome shotgun (WGS) entry which is preliminary data.</text>
</comment>
<organism evidence="2 3">
    <name type="scientific">Phyllosticta capitalensis</name>
    <dbReference type="NCBI Taxonomy" id="121624"/>
    <lineage>
        <taxon>Eukaryota</taxon>
        <taxon>Fungi</taxon>
        <taxon>Dikarya</taxon>
        <taxon>Ascomycota</taxon>
        <taxon>Pezizomycotina</taxon>
        <taxon>Dothideomycetes</taxon>
        <taxon>Dothideomycetes incertae sedis</taxon>
        <taxon>Botryosphaeriales</taxon>
        <taxon>Phyllostictaceae</taxon>
        <taxon>Phyllosticta</taxon>
    </lineage>
</organism>
<gene>
    <name evidence="2" type="ORF">HDK90DRAFT_19916</name>
</gene>
<dbReference type="EMBL" id="JBBWRZ010000001">
    <property type="protein sequence ID" value="KAK8246767.1"/>
    <property type="molecule type" value="Genomic_DNA"/>
</dbReference>
<feature type="region of interest" description="Disordered" evidence="1">
    <location>
        <begin position="97"/>
        <end position="153"/>
    </location>
</feature>
<protein>
    <submittedName>
        <fullName evidence="2">Uncharacterized protein</fullName>
    </submittedName>
</protein>
<evidence type="ECO:0000313" key="3">
    <source>
        <dbReference type="Proteomes" id="UP001492380"/>
    </source>
</evidence>